<dbReference type="Gene3D" id="3.40.50.1000">
    <property type="entry name" value="HAD superfamily/HAD-like"/>
    <property type="match status" value="1"/>
</dbReference>
<accession>A3ZX47</accession>
<dbReference type="eggNOG" id="COG1011">
    <property type="taxonomic scope" value="Bacteria"/>
</dbReference>
<dbReference type="Proteomes" id="UP000004358">
    <property type="component" value="Unassembled WGS sequence"/>
</dbReference>
<proteinExistence type="predicted"/>
<gene>
    <name evidence="1" type="ORF">DSM3645_27628</name>
</gene>
<evidence type="ECO:0000313" key="2">
    <source>
        <dbReference type="Proteomes" id="UP000004358"/>
    </source>
</evidence>
<dbReference type="STRING" id="314230.DSM3645_27628"/>
<sequence>MFAQSQPDPDMLDWMPRLKTRHGLRIIVGGNEARELIECRIQKFRLNDLVNASISSSFVLIRKLDLDVYRLPLDISQALVAEITYIKNRSQVIDLAEQRGIRSILHTDCHSTRVQLASYGLKEDGGGEHGSC</sequence>
<dbReference type="RefSeq" id="WP_002653418.1">
    <property type="nucleotide sequence ID" value="NZ_CH672376.1"/>
</dbReference>
<dbReference type="InterPro" id="IPR036412">
    <property type="entry name" value="HAD-like_sf"/>
</dbReference>
<protein>
    <submittedName>
        <fullName evidence="1">Uncharacterized protein</fullName>
    </submittedName>
</protein>
<dbReference type="EMBL" id="AANZ01000017">
    <property type="protein sequence ID" value="EAQ78924.1"/>
    <property type="molecule type" value="Genomic_DNA"/>
</dbReference>
<evidence type="ECO:0000313" key="1">
    <source>
        <dbReference type="EMBL" id="EAQ78924.1"/>
    </source>
</evidence>
<dbReference type="InterPro" id="IPR023214">
    <property type="entry name" value="HAD_sf"/>
</dbReference>
<dbReference type="HOGENOM" id="CLU_1913011_0_0_0"/>
<organism evidence="1 2">
    <name type="scientific">Blastopirellula marina DSM 3645</name>
    <dbReference type="NCBI Taxonomy" id="314230"/>
    <lineage>
        <taxon>Bacteria</taxon>
        <taxon>Pseudomonadati</taxon>
        <taxon>Planctomycetota</taxon>
        <taxon>Planctomycetia</taxon>
        <taxon>Pirellulales</taxon>
        <taxon>Pirellulaceae</taxon>
        <taxon>Blastopirellula</taxon>
    </lineage>
</organism>
<name>A3ZX47_9BACT</name>
<dbReference type="SUPFAM" id="SSF56784">
    <property type="entry name" value="HAD-like"/>
    <property type="match status" value="1"/>
</dbReference>
<reference evidence="1 2" key="1">
    <citation type="submission" date="2006-02" db="EMBL/GenBank/DDBJ databases">
        <authorList>
            <person name="Amann R."/>
            <person name="Ferriera S."/>
            <person name="Johnson J."/>
            <person name="Kravitz S."/>
            <person name="Halpern A."/>
            <person name="Remington K."/>
            <person name="Beeson K."/>
            <person name="Tran B."/>
            <person name="Rogers Y.-H."/>
            <person name="Friedman R."/>
            <person name="Venter J.C."/>
        </authorList>
    </citation>
    <scope>NUCLEOTIDE SEQUENCE [LARGE SCALE GENOMIC DNA]</scope>
    <source>
        <strain evidence="1 2">DSM 3645</strain>
    </source>
</reference>
<comment type="caution">
    <text evidence="1">The sequence shown here is derived from an EMBL/GenBank/DDBJ whole genome shotgun (WGS) entry which is preliminary data.</text>
</comment>
<dbReference type="AlphaFoldDB" id="A3ZX47"/>